<dbReference type="RefSeq" id="WP_159751078.1">
    <property type="nucleotide sequence ID" value="NZ_WUQX01000001.1"/>
</dbReference>
<comment type="caution">
    <text evidence="3">The sequence shown here is derived from an EMBL/GenBank/DDBJ whole genome shotgun (WGS) entry which is preliminary data.</text>
</comment>
<comment type="similarity">
    <text evidence="1">Belongs to the NAD(P)-dependent epimerase/dehydratase family.</text>
</comment>
<sequence length="322" mass="35609">MNTYLITGAAGYIGAMIVKYIRMIDEKADITALVRNKAKAEKVLPYNVQIAEVDLTDGKKAASLNLDCDYLIHCASITGSAEMLAHPVEVTESIINTTQNVLELARRCQLKSMVYLSSMEVYGNIDCPIGHRVTEKEVSRGAVELLASRSCYPLGKRMAENICYSYYKEYGVPVKIARLSQTFGEGVPSSDKRVFSQFAKAVRENCDIVLHTWGLSMGNYCGIHDAISGIITILEKGTSGEAYNVVNESNTMTIRQMAKLVADKMADGRIKVVYDVADDERYGYAADTALRLSGEKLMSLGWRPEEDLEDMYSQLIKDSASI</sequence>
<dbReference type="AlphaFoldDB" id="A0A7X3MGE3"/>
<feature type="domain" description="NAD-dependent epimerase/dehydratase" evidence="2">
    <location>
        <begin position="5"/>
        <end position="245"/>
    </location>
</feature>
<evidence type="ECO:0000259" key="2">
    <source>
        <dbReference type="Pfam" id="PF01370"/>
    </source>
</evidence>
<dbReference type="EMBL" id="WUQX01000001">
    <property type="protein sequence ID" value="MXP75891.1"/>
    <property type="molecule type" value="Genomic_DNA"/>
</dbReference>
<keyword evidence="4" id="KW-1185">Reference proteome</keyword>
<evidence type="ECO:0000313" key="4">
    <source>
        <dbReference type="Proteomes" id="UP000460412"/>
    </source>
</evidence>
<gene>
    <name evidence="3" type="ORF">GN277_11000</name>
</gene>
<accession>A0A7X3MGE3</accession>
<evidence type="ECO:0000313" key="3">
    <source>
        <dbReference type="EMBL" id="MXP75891.1"/>
    </source>
</evidence>
<proteinExistence type="inferred from homology"/>
<dbReference type="PANTHER" id="PTHR43000">
    <property type="entry name" value="DTDP-D-GLUCOSE 4,6-DEHYDRATASE-RELATED"/>
    <property type="match status" value="1"/>
</dbReference>
<dbReference type="Proteomes" id="UP000460412">
    <property type="component" value="Unassembled WGS sequence"/>
</dbReference>
<dbReference type="InterPro" id="IPR001509">
    <property type="entry name" value="Epimerase_deHydtase"/>
</dbReference>
<evidence type="ECO:0000256" key="1">
    <source>
        <dbReference type="ARBA" id="ARBA00007637"/>
    </source>
</evidence>
<organism evidence="3 4">
    <name type="scientific">Sporofaciens musculi</name>
    <dbReference type="NCBI Taxonomy" id="2681861"/>
    <lineage>
        <taxon>Bacteria</taxon>
        <taxon>Bacillati</taxon>
        <taxon>Bacillota</taxon>
        <taxon>Clostridia</taxon>
        <taxon>Lachnospirales</taxon>
        <taxon>Lachnospiraceae</taxon>
        <taxon>Sporofaciens</taxon>
    </lineage>
</organism>
<reference evidence="3 4" key="1">
    <citation type="submission" date="2019-12" db="EMBL/GenBank/DDBJ databases">
        <title>Sporaefaciens musculi gen. nov., sp. nov., a novel bacterium isolated from the caecum of an obese mouse.</title>
        <authorList>
            <person name="Rasmussen T.S."/>
            <person name="Streidl T."/>
            <person name="Hitch T.C.A."/>
            <person name="Wortmann E."/>
            <person name="Deptula P."/>
            <person name="Hansen M."/>
            <person name="Nielsen D.S."/>
            <person name="Clavel T."/>
            <person name="Vogensen F.K."/>
        </authorList>
    </citation>
    <scope>NUCLEOTIDE SEQUENCE [LARGE SCALE GENOMIC DNA]</scope>
    <source>
        <strain evidence="3 4">WCA-9-b2</strain>
    </source>
</reference>
<protein>
    <submittedName>
        <fullName evidence="3">NAD-dependent epimerase/dehydratase family protein</fullName>
    </submittedName>
</protein>
<dbReference type="SUPFAM" id="SSF51735">
    <property type="entry name" value="NAD(P)-binding Rossmann-fold domains"/>
    <property type="match status" value="1"/>
</dbReference>
<dbReference type="Gene3D" id="3.40.50.720">
    <property type="entry name" value="NAD(P)-binding Rossmann-like Domain"/>
    <property type="match status" value="1"/>
</dbReference>
<dbReference type="InterPro" id="IPR036291">
    <property type="entry name" value="NAD(P)-bd_dom_sf"/>
</dbReference>
<name>A0A7X3MGE3_9FIRM</name>
<dbReference type="Pfam" id="PF01370">
    <property type="entry name" value="Epimerase"/>
    <property type="match status" value="1"/>
</dbReference>